<feature type="transmembrane region" description="Helical" evidence="9">
    <location>
        <begin position="72"/>
        <end position="98"/>
    </location>
</feature>
<feature type="transmembrane region" description="Helical" evidence="9">
    <location>
        <begin position="263"/>
        <end position="281"/>
    </location>
</feature>
<dbReference type="SUPFAM" id="SSF90123">
    <property type="entry name" value="ABC transporter transmembrane region"/>
    <property type="match status" value="1"/>
</dbReference>
<dbReference type="InterPro" id="IPR027417">
    <property type="entry name" value="P-loop_NTPase"/>
</dbReference>
<dbReference type="RefSeq" id="WP_011813560.1">
    <property type="nucleotide sequence ID" value="NC_008789.1"/>
</dbReference>
<dbReference type="InterPro" id="IPR039421">
    <property type="entry name" value="Type_1_exporter"/>
</dbReference>
<dbReference type="PROSITE" id="PS50929">
    <property type="entry name" value="ABC_TM1F"/>
    <property type="match status" value="1"/>
</dbReference>
<dbReference type="Pfam" id="PF00005">
    <property type="entry name" value="ABC_tran"/>
    <property type="match status" value="1"/>
</dbReference>
<evidence type="ECO:0000256" key="1">
    <source>
        <dbReference type="ARBA" id="ARBA00004651"/>
    </source>
</evidence>
<dbReference type="EMBL" id="CP000544">
    <property type="protein sequence ID" value="ABM61537.1"/>
    <property type="molecule type" value="Genomic_DNA"/>
</dbReference>
<evidence type="ECO:0000256" key="7">
    <source>
        <dbReference type="ARBA" id="ARBA00022989"/>
    </source>
</evidence>
<dbReference type="GO" id="GO:0140359">
    <property type="term" value="F:ABC-type transporter activity"/>
    <property type="evidence" value="ECO:0007669"/>
    <property type="project" value="InterPro"/>
</dbReference>
<keyword evidence="7 9" id="KW-1133">Transmembrane helix</keyword>
<dbReference type="SMART" id="SM00382">
    <property type="entry name" value="AAA"/>
    <property type="match status" value="1"/>
</dbReference>
<dbReference type="SUPFAM" id="SSF52540">
    <property type="entry name" value="P-loop containing nucleoside triphosphate hydrolases"/>
    <property type="match status" value="1"/>
</dbReference>
<dbReference type="InterPro" id="IPR036640">
    <property type="entry name" value="ABC1_TM_sf"/>
</dbReference>
<gene>
    <name evidence="12" type="ordered locus">Hhal_0759</name>
</gene>
<dbReference type="HOGENOM" id="CLU_000604_84_3_6"/>
<dbReference type="STRING" id="349124.Hhal_0759"/>
<evidence type="ECO:0000256" key="3">
    <source>
        <dbReference type="ARBA" id="ARBA00022475"/>
    </source>
</evidence>
<dbReference type="GO" id="GO:0034040">
    <property type="term" value="F:ATPase-coupled lipid transmembrane transporter activity"/>
    <property type="evidence" value="ECO:0007669"/>
    <property type="project" value="TreeGrafter"/>
</dbReference>
<dbReference type="Proteomes" id="UP000000647">
    <property type="component" value="Chromosome"/>
</dbReference>
<dbReference type="InterPro" id="IPR017871">
    <property type="entry name" value="ABC_transporter-like_CS"/>
</dbReference>
<feature type="transmembrane region" description="Helical" evidence="9">
    <location>
        <begin position="20"/>
        <end position="42"/>
    </location>
</feature>
<reference evidence="12 13" key="2">
    <citation type="journal article" date="2013" name="Stand. Genomic Sci.">
        <title>Complete genome sequence of Halorhodospira halophila SL1.</title>
        <authorList>
            <person name="Challacombe J.F."/>
            <person name="Majid S."/>
            <person name="Deole R."/>
            <person name="Brettin T.S."/>
            <person name="Bruce D."/>
            <person name="Delano S.F."/>
            <person name="Detter J.C."/>
            <person name="Gleasner C.D."/>
            <person name="Han C.S."/>
            <person name="Misra M."/>
            <person name="Reitenga K.G."/>
            <person name="Mikhailova N."/>
            <person name="Woyke T."/>
            <person name="Pitluck S."/>
            <person name="Nolan M."/>
            <person name="Land M.L."/>
            <person name="Saunders E."/>
            <person name="Tapia R."/>
            <person name="Lapidus A."/>
            <person name="Ivanova N."/>
            <person name="Hoff W.D."/>
        </authorList>
    </citation>
    <scope>NUCLEOTIDE SEQUENCE [LARGE SCALE GENOMIC DNA]</scope>
    <source>
        <strain evidence="13">DSM 244 / SL1</strain>
    </source>
</reference>
<keyword evidence="4 9" id="KW-0812">Transmembrane</keyword>
<dbReference type="Pfam" id="PF00664">
    <property type="entry name" value="ABC_membrane"/>
    <property type="match status" value="1"/>
</dbReference>
<dbReference type="GO" id="GO:0005524">
    <property type="term" value="F:ATP binding"/>
    <property type="evidence" value="ECO:0007669"/>
    <property type="project" value="UniProtKB-KW"/>
</dbReference>
<evidence type="ECO:0000259" key="11">
    <source>
        <dbReference type="PROSITE" id="PS50929"/>
    </source>
</evidence>
<feature type="transmembrane region" description="Helical" evidence="9">
    <location>
        <begin position="152"/>
        <end position="172"/>
    </location>
</feature>
<dbReference type="PANTHER" id="PTHR24221">
    <property type="entry name" value="ATP-BINDING CASSETTE SUB-FAMILY B"/>
    <property type="match status" value="1"/>
</dbReference>
<dbReference type="InterPro" id="IPR003439">
    <property type="entry name" value="ABC_transporter-like_ATP-bd"/>
</dbReference>
<name>A1WV25_HALHL</name>
<accession>A1WV25</accession>
<evidence type="ECO:0000313" key="13">
    <source>
        <dbReference type="Proteomes" id="UP000000647"/>
    </source>
</evidence>
<dbReference type="PROSITE" id="PS50893">
    <property type="entry name" value="ABC_TRANSPORTER_2"/>
    <property type="match status" value="1"/>
</dbReference>
<evidence type="ECO:0000256" key="6">
    <source>
        <dbReference type="ARBA" id="ARBA00022840"/>
    </source>
</evidence>
<feature type="domain" description="ABC transmembrane type-1" evidence="11">
    <location>
        <begin position="18"/>
        <end position="293"/>
    </location>
</feature>
<proteinExistence type="predicted"/>
<dbReference type="Gene3D" id="1.20.1560.10">
    <property type="entry name" value="ABC transporter type 1, transmembrane domain"/>
    <property type="match status" value="1"/>
</dbReference>
<protein>
    <submittedName>
        <fullName evidence="12">ABC transporter related protein</fullName>
    </submittedName>
</protein>
<keyword evidence="13" id="KW-1185">Reference proteome</keyword>
<dbReference type="PROSITE" id="PS00211">
    <property type="entry name" value="ABC_TRANSPORTER_1"/>
    <property type="match status" value="1"/>
</dbReference>
<keyword evidence="2" id="KW-0813">Transport</keyword>
<feature type="transmembrane region" description="Helical" evidence="9">
    <location>
        <begin position="178"/>
        <end position="199"/>
    </location>
</feature>
<keyword evidence="8 9" id="KW-0472">Membrane</keyword>
<organism evidence="12 13">
    <name type="scientific">Halorhodospira halophila (strain DSM 244 / SL1)</name>
    <name type="common">Ectothiorhodospira halophila (strain DSM 244 / SL1)</name>
    <dbReference type="NCBI Taxonomy" id="349124"/>
    <lineage>
        <taxon>Bacteria</taxon>
        <taxon>Pseudomonadati</taxon>
        <taxon>Pseudomonadota</taxon>
        <taxon>Gammaproteobacteria</taxon>
        <taxon>Chromatiales</taxon>
        <taxon>Ectothiorhodospiraceae</taxon>
        <taxon>Halorhodospira</taxon>
    </lineage>
</organism>
<dbReference type="PANTHER" id="PTHR24221:SF646">
    <property type="entry name" value="HAEMOLYSIN SECRETION ATP-BINDING PROTEIN"/>
    <property type="match status" value="1"/>
</dbReference>
<dbReference type="GO" id="GO:0005886">
    <property type="term" value="C:plasma membrane"/>
    <property type="evidence" value="ECO:0007669"/>
    <property type="project" value="UniProtKB-SubCell"/>
</dbReference>
<dbReference type="OrthoDB" id="6336411at2"/>
<dbReference type="GO" id="GO:0016887">
    <property type="term" value="F:ATP hydrolysis activity"/>
    <property type="evidence" value="ECO:0007669"/>
    <property type="project" value="InterPro"/>
</dbReference>
<keyword evidence="6" id="KW-0067">ATP-binding</keyword>
<dbReference type="eggNOG" id="COG1132">
    <property type="taxonomic scope" value="Bacteria"/>
</dbReference>
<feature type="domain" description="ABC transporter" evidence="10">
    <location>
        <begin position="360"/>
        <end position="598"/>
    </location>
</feature>
<comment type="subcellular location">
    <subcellularLocation>
        <location evidence="1">Cell membrane</location>
        <topology evidence="1">Multi-pass membrane protein</topology>
    </subcellularLocation>
</comment>
<evidence type="ECO:0000259" key="10">
    <source>
        <dbReference type="PROSITE" id="PS50893"/>
    </source>
</evidence>
<keyword evidence="3" id="KW-1003">Cell membrane</keyword>
<dbReference type="KEGG" id="hha:Hhal_0759"/>
<sequence>MLQKILYLLSPQEKRRGALVLVMVILMALLETIGVASVMPFLSVLGNPEVVETNAVLASLYDGLGFESVDTFLMALGAAAFALIVFSALFRALTIYAMNRWALMRVHSFAQRLLETYLRQPYAYFLDHHSGDMSKTILSEAQQVVGQAIKPALEAVSHLIVVLALITLLVVIDPVLALAVAGALGGTYALIYVTIRGFLDRIGRDRVRANKERFEAAGEALGGIKDIKLLGREHSYLQRFRGPSARFAKHQATSNVLSQVPQFLIQAVAIGGMIALTLVLMATHGGATSGALGEVLPILGLYAFAGQRMLPAAQKVYQGVSKLRFAAPAVENLYNDLLHRQQLAEIRKRAPQPLRPQQAIRLEDVTYTYPNAAQPALQGIDLDIPVGTSVGLVGSTGAGKTTLVDVLLGLLRPTAGAITVDGEPVTDANLRAYQQALGYVPQDIFLTDSSVAENIALGVPPEQIDHEQVARCARMAQVHAFIMDELPQQYATVVGERGVRLSGGQRQRIGIARALYHEPDILVFDEATSALDTVTEQAVMEAIEALHHQKTVILIAHRLSTVRECDQVVLLQKGQITAAGQFEELQGQSERFKEMASGLS</sequence>
<evidence type="ECO:0000256" key="9">
    <source>
        <dbReference type="SAM" id="Phobius"/>
    </source>
</evidence>
<evidence type="ECO:0000313" key="12">
    <source>
        <dbReference type="EMBL" id="ABM61537.1"/>
    </source>
</evidence>
<evidence type="ECO:0000256" key="4">
    <source>
        <dbReference type="ARBA" id="ARBA00022692"/>
    </source>
</evidence>
<evidence type="ECO:0000256" key="8">
    <source>
        <dbReference type="ARBA" id="ARBA00023136"/>
    </source>
</evidence>
<dbReference type="FunFam" id="3.40.50.300:FF:000221">
    <property type="entry name" value="Multidrug ABC transporter ATP-binding protein"/>
    <property type="match status" value="1"/>
</dbReference>
<dbReference type="InterPro" id="IPR003593">
    <property type="entry name" value="AAA+_ATPase"/>
</dbReference>
<evidence type="ECO:0000256" key="2">
    <source>
        <dbReference type="ARBA" id="ARBA00022448"/>
    </source>
</evidence>
<dbReference type="Gene3D" id="3.40.50.300">
    <property type="entry name" value="P-loop containing nucleotide triphosphate hydrolases"/>
    <property type="match status" value="1"/>
</dbReference>
<dbReference type="AlphaFoldDB" id="A1WV25"/>
<keyword evidence="5" id="KW-0547">Nucleotide-binding</keyword>
<evidence type="ECO:0000256" key="5">
    <source>
        <dbReference type="ARBA" id="ARBA00022741"/>
    </source>
</evidence>
<reference evidence="13" key="1">
    <citation type="submission" date="2006-12" db="EMBL/GenBank/DDBJ databases">
        <title>Complete sequence of Halorhodospira halophila SL1.</title>
        <authorList>
            <consortium name="US DOE Joint Genome Institute"/>
            <person name="Copeland A."/>
            <person name="Lucas S."/>
            <person name="Lapidus A."/>
            <person name="Barry K."/>
            <person name="Detter J.C."/>
            <person name="Glavina del Rio T."/>
            <person name="Hammon N."/>
            <person name="Israni S."/>
            <person name="Dalin E."/>
            <person name="Tice H."/>
            <person name="Pitluck S."/>
            <person name="Saunders E."/>
            <person name="Brettin T."/>
            <person name="Bruce D."/>
            <person name="Han C."/>
            <person name="Tapia R."/>
            <person name="Schmutz J."/>
            <person name="Larimer F."/>
            <person name="Land M."/>
            <person name="Hauser L."/>
            <person name="Kyrpides N."/>
            <person name="Mikhailova N."/>
            <person name="Hoff W."/>
            <person name="Richardson P."/>
        </authorList>
    </citation>
    <scope>NUCLEOTIDE SEQUENCE [LARGE SCALE GENOMIC DNA]</scope>
    <source>
        <strain evidence="13">DSM 244 / SL1</strain>
    </source>
</reference>
<dbReference type="InterPro" id="IPR011527">
    <property type="entry name" value="ABC1_TM_dom"/>
</dbReference>